<keyword evidence="2" id="KW-1185">Reference proteome</keyword>
<dbReference type="GeneID" id="41955035"/>
<reference evidence="3" key="1">
    <citation type="journal article" date="2019" name="Mol. Biol. Evol.">
        <title>Blast fungal genomes show frequent chromosomal changes, gene gains and losses, and effector gene turnover.</title>
        <authorList>
            <person name="Gomez Luciano L.B."/>
            <person name="Jason Tsai I."/>
            <person name="Chuma I."/>
            <person name="Tosa Y."/>
            <person name="Chen Y.H."/>
            <person name="Li J.Y."/>
            <person name="Li M.Y."/>
            <person name="Jade Lu M.Y."/>
            <person name="Nakayashiki H."/>
            <person name="Li W.H."/>
        </authorList>
    </citation>
    <scope>NUCLEOTIDE SEQUENCE</scope>
    <source>
        <strain evidence="3">NI907</strain>
    </source>
</reference>
<reference evidence="3" key="3">
    <citation type="submission" date="2025-08" db="UniProtKB">
        <authorList>
            <consortium name="RefSeq"/>
        </authorList>
    </citation>
    <scope>IDENTIFICATION</scope>
    <source>
        <strain evidence="3">NI907</strain>
    </source>
</reference>
<evidence type="ECO:0000256" key="1">
    <source>
        <dbReference type="SAM" id="MobiDB-lite"/>
    </source>
</evidence>
<name>A0A6P8BJJ1_PYRGI</name>
<feature type="region of interest" description="Disordered" evidence="1">
    <location>
        <begin position="49"/>
        <end position="80"/>
    </location>
</feature>
<dbReference type="KEGG" id="pgri:PgNI_00037"/>
<sequence>MPNSFWGSIDELVSAYSARKLIYGSDKLRPFLPSLKNASRHRGRFPRRHLELPTSGEGCYGRPTSSSVATPRVEPRVSGNPYGEIRSPSIVLGALTKPQIAYTTISDRSMIRTVIFDEPVGSEDIPHLDSTGLFQMRMESAVHILSGTSPTGIPILISWKKKSSGWCSSTQTIKFQWIERRKWSNSGAVCLVVRRTSNDDSDNTFEKVGFARLRAQNLIASKL</sequence>
<accession>A0A6P8BJJ1</accession>
<organism evidence="2 3">
    <name type="scientific">Pyricularia grisea</name>
    <name type="common">Crabgrass-specific blast fungus</name>
    <name type="synonym">Magnaporthe grisea</name>
    <dbReference type="NCBI Taxonomy" id="148305"/>
    <lineage>
        <taxon>Eukaryota</taxon>
        <taxon>Fungi</taxon>
        <taxon>Dikarya</taxon>
        <taxon>Ascomycota</taxon>
        <taxon>Pezizomycotina</taxon>
        <taxon>Sordariomycetes</taxon>
        <taxon>Sordariomycetidae</taxon>
        <taxon>Magnaporthales</taxon>
        <taxon>Pyriculariaceae</taxon>
        <taxon>Pyricularia</taxon>
    </lineage>
</organism>
<evidence type="ECO:0000313" key="2">
    <source>
        <dbReference type="Proteomes" id="UP000515153"/>
    </source>
</evidence>
<dbReference type="AlphaFoldDB" id="A0A6P8BJJ1"/>
<protein>
    <submittedName>
        <fullName evidence="3">Uncharacterized protein</fullName>
    </submittedName>
</protein>
<dbReference type="RefSeq" id="XP_030987271.1">
    <property type="nucleotide sequence ID" value="XM_031120121.1"/>
</dbReference>
<proteinExistence type="predicted"/>
<evidence type="ECO:0000313" key="3">
    <source>
        <dbReference type="RefSeq" id="XP_030987271.1"/>
    </source>
</evidence>
<dbReference type="Proteomes" id="UP000515153">
    <property type="component" value="Unplaced"/>
</dbReference>
<reference evidence="3" key="2">
    <citation type="submission" date="2019-10" db="EMBL/GenBank/DDBJ databases">
        <authorList>
            <consortium name="NCBI Genome Project"/>
        </authorList>
    </citation>
    <scope>NUCLEOTIDE SEQUENCE</scope>
    <source>
        <strain evidence="3">NI907</strain>
    </source>
</reference>
<gene>
    <name evidence="3" type="ORF">PgNI_00037</name>
</gene>